<evidence type="ECO:0000256" key="3">
    <source>
        <dbReference type="ARBA" id="ARBA00007275"/>
    </source>
</evidence>
<proteinExistence type="inferred from homology"/>
<comment type="caution">
    <text evidence="9">The sequence shown here is derived from an EMBL/GenBank/DDBJ whole genome shotgun (WGS) entry which is preliminary data.</text>
</comment>
<dbReference type="PANTHER" id="PTHR11839:SF18">
    <property type="entry name" value="NUDIX HYDROLASE DOMAIN-CONTAINING PROTEIN"/>
    <property type="match status" value="1"/>
</dbReference>
<reference evidence="9 10" key="1">
    <citation type="submission" date="2018-06" db="EMBL/GenBank/DDBJ databases">
        <title>Genomic Encyclopedia of Type Strains, Phase IV (KMG-IV): sequencing the most valuable type-strain genomes for metagenomic binning, comparative biology and taxonomic classification.</title>
        <authorList>
            <person name="Goeker M."/>
        </authorList>
    </citation>
    <scope>NUCLEOTIDE SEQUENCE [LARGE SCALE GENOMIC DNA]</scope>
    <source>
        <strain evidence="9 10">DSM 24032</strain>
    </source>
</reference>
<dbReference type="PROSITE" id="PS00893">
    <property type="entry name" value="NUDIX_BOX"/>
    <property type="match status" value="1"/>
</dbReference>
<keyword evidence="10" id="KW-1185">Reference proteome</keyword>
<comment type="similarity">
    <text evidence="3">Belongs to the Nudix hydrolase family. NudK subfamily.</text>
</comment>
<sequence>MTNKLIHAGHLIELHLERVDFPNGGHAHFDIVKHPGGAVIAAINEQNEVCLLKQWRHAVGAFIWEFPAGCLEPDEPPLLTAQRELEEETGVLASQWRDLGQIYCSPGFSNEVLYLYEARGLSAGTVNLDEAEQLEAHWLPIQTVKDWCLSGEIVDAKTLALLLRLEQ</sequence>
<dbReference type="CDD" id="cd03424">
    <property type="entry name" value="NUDIX_ADPRase_Nudt5_UGPPase_Nudt14"/>
    <property type="match status" value="1"/>
</dbReference>
<comment type="catalytic activity">
    <reaction evidence="1">
        <text>GDP-alpha-D-mannose + H2O = alpha-D-mannose 1-phosphate + GMP + 2 H(+)</text>
        <dbReference type="Rhea" id="RHEA:27978"/>
        <dbReference type="ChEBI" id="CHEBI:15377"/>
        <dbReference type="ChEBI" id="CHEBI:15378"/>
        <dbReference type="ChEBI" id="CHEBI:57527"/>
        <dbReference type="ChEBI" id="CHEBI:58115"/>
        <dbReference type="ChEBI" id="CHEBI:58409"/>
    </reaction>
</comment>
<evidence type="ECO:0000259" key="8">
    <source>
        <dbReference type="PROSITE" id="PS51462"/>
    </source>
</evidence>
<evidence type="ECO:0000256" key="6">
    <source>
        <dbReference type="ARBA" id="ARBA00032162"/>
    </source>
</evidence>
<dbReference type="GO" id="GO:0006753">
    <property type="term" value="P:nucleoside phosphate metabolic process"/>
    <property type="evidence" value="ECO:0007669"/>
    <property type="project" value="TreeGrafter"/>
</dbReference>
<dbReference type="PROSITE" id="PS51462">
    <property type="entry name" value="NUDIX"/>
    <property type="match status" value="1"/>
</dbReference>
<dbReference type="GO" id="GO:0016787">
    <property type="term" value="F:hydrolase activity"/>
    <property type="evidence" value="ECO:0007669"/>
    <property type="project" value="UniProtKB-KW"/>
</dbReference>
<dbReference type="GO" id="GO:0005829">
    <property type="term" value="C:cytosol"/>
    <property type="evidence" value="ECO:0007669"/>
    <property type="project" value="TreeGrafter"/>
</dbReference>
<evidence type="ECO:0000256" key="7">
    <source>
        <dbReference type="ARBA" id="ARBA00032272"/>
    </source>
</evidence>
<gene>
    <name evidence="9" type="ORF">DFR28_105246</name>
</gene>
<organism evidence="9 10">
    <name type="scientific">Arenicella xantha</name>
    <dbReference type="NCBI Taxonomy" id="644221"/>
    <lineage>
        <taxon>Bacteria</taxon>
        <taxon>Pseudomonadati</taxon>
        <taxon>Pseudomonadota</taxon>
        <taxon>Gammaproteobacteria</taxon>
        <taxon>Arenicellales</taxon>
        <taxon>Arenicellaceae</taxon>
        <taxon>Arenicella</taxon>
    </lineage>
</organism>
<evidence type="ECO:0000256" key="1">
    <source>
        <dbReference type="ARBA" id="ARBA00000847"/>
    </source>
</evidence>
<dbReference type="InParanoid" id="A0A395JIZ2"/>
<dbReference type="InterPro" id="IPR020084">
    <property type="entry name" value="NUDIX_hydrolase_CS"/>
</dbReference>
<dbReference type="EMBL" id="QNRT01000005">
    <property type="protein sequence ID" value="RBP48907.1"/>
    <property type="molecule type" value="Genomic_DNA"/>
</dbReference>
<evidence type="ECO:0000313" key="9">
    <source>
        <dbReference type="EMBL" id="RBP48907.1"/>
    </source>
</evidence>
<comment type="cofactor">
    <cofactor evidence="2">
        <name>Mg(2+)</name>
        <dbReference type="ChEBI" id="CHEBI:18420"/>
    </cofactor>
</comment>
<dbReference type="Pfam" id="PF00293">
    <property type="entry name" value="NUDIX"/>
    <property type="match status" value="1"/>
</dbReference>
<accession>A0A395JIZ2</accession>
<evidence type="ECO:0000256" key="2">
    <source>
        <dbReference type="ARBA" id="ARBA00001946"/>
    </source>
</evidence>
<dbReference type="PANTHER" id="PTHR11839">
    <property type="entry name" value="UDP/ADP-SUGAR PYROPHOSPHATASE"/>
    <property type="match status" value="1"/>
</dbReference>
<dbReference type="OrthoDB" id="7066556at2"/>
<dbReference type="GO" id="GO:0019693">
    <property type="term" value="P:ribose phosphate metabolic process"/>
    <property type="evidence" value="ECO:0007669"/>
    <property type="project" value="TreeGrafter"/>
</dbReference>
<dbReference type="RefSeq" id="WP_113955496.1">
    <property type="nucleotide sequence ID" value="NZ_QNRT01000005.1"/>
</dbReference>
<dbReference type="Gene3D" id="3.90.79.10">
    <property type="entry name" value="Nucleoside Triphosphate Pyrophosphohydrolase"/>
    <property type="match status" value="1"/>
</dbReference>
<dbReference type="SUPFAM" id="SSF55811">
    <property type="entry name" value="Nudix"/>
    <property type="match status" value="1"/>
</dbReference>
<dbReference type="InterPro" id="IPR015797">
    <property type="entry name" value="NUDIX_hydrolase-like_dom_sf"/>
</dbReference>
<evidence type="ECO:0000256" key="5">
    <source>
        <dbReference type="ARBA" id="ARBA00022801"/>
    </source>
</evidence>
<keyword evidence="5" id="KW-0378">Hydrolase</keyword>
<name>A0A395JIZ2_9GAMM</name>
<dbReference type="Proteomes" id="UP000253083">
    <property type="component" value="Unassembled WGS sequence"/>
</dbReference>
<feature type="domain" description="Nudix hydrolase" evidence="8">
    <location>
        <begin position="32"/>
        <end position="161"/>
    </location>
</feature>
<protein>
    <recommendedName>
        <fullName evidence="4">GDP-mannose pyrophosphatase</fullName>
    </recommendedName>
    <alternativeName>
        <fullName evidence="6">GDP-mannose hydrolase</fullName>
    </alternativeName>
    <alternativeName>
        <fullName evidence="7">GDPMK</fullName>
    </alternativeName>
</protein>
<dbReference type="InterPro" id="IPR000086">
    <property type="entry name" value="NUDIX_hydrolase_dom"/>
</dbReference>
<dbReference type="FunCoup" id="A0A395JIZ2">
    <property type="interactions" value="382"/>
</dbReference>
<evidence type="ECO:0000313" key="10">
    <source>
        <dbReference type="Proteomes" id="UP000253083"/>
    </source>
</evidence>
<dbReference type="AlphaFoldDB" id="A0A395JIZ2"/>
<evidence type="ECO:0000256" key="4">
    <source>
        <dbReference type="ARBA" id="ARBA00016377"/>
    </source>
</evidence>